<feature type="domain" description="Bacterial Ig-like" evidence="2">
    <location>
        <begin position="337"/>
        <end position="404"/>
    </location>
</feature>
<dbReference type="InterPro" id="IPR011049">
    <property type="entry name" value="Serralysin-like_metalloprot_C"/>
</dbReference>
<comment type="caution">
    <text evidence="3">The sequence shown here is derived from an EMBL/GenBank/DDBJ whole genome shotgun (WGS) entry which is preliminary data.</text>
</comment>
<dbReference type="InterPro" id="IPR011050">
    <property type="entry name" value="Pectin_lyase_fold/virulence"/>
</dbReference>
<evidence type="ECO:0000313" key="3">
    <source>
        <dbReference type="EMBL" id="GEC16826.1"/>
    </source>
</evidence>
<evidence type="ECO:0000313" key="4">
    <source>
        <dbReference type="Proteomes" id="UP000318825"/>
    </source>
</evidence>
<evidence type="ECO:0000259" key="2">
    <source>
        <dbReference type="Pfam" id="PF19077"/>
    </source>
</evidence>
<dbReference type="EMBL" id="BJNF01000079">
    <property type="protein sequence ID" value="GEC16826.1"/>
    <property type="molecule type" value="Genomic_DNA"/>
</dbReference>
<dbReference type="SUPFAM" id="SSF51120">
    <property type="entry name" value="beta-Roll"/>
    <property type="match status" value="1"/>
</dbReference>
<feature type="domain" description="Bacterial Ig-like" evidence="2">
    <location>
        <begin position="222"/>
        <end position="313"/>
    </location>
</feature>
<dbReference type="Gene3D" id="2.160.20.20">
    <property type="match status" value="1"/>
</dbReference>
<dbReference type="SUPFAM" id="SSF51126">
    <property type="entry name" value="Pectin lyase-like"/>
    <property type="match status" value="1"/>
</dbReference>
<dbReference type="NCBIfam" id="NF033510">
    <property type="entry name" value="Ca_tandemer"/>
    <property type="match status" value="4"/>
</dbReference>
<evidence type="ECO:0000256" key="1">
    <source>
        <dbReference type="SAM" id="MobiDB-lite"/>
    </source>
</evidence>
<proteinExistence type="predicted"/>
<feature type="domain" description="Bacterial Ig-like" evidence="2">
    <location>
        <begin position="422"/>
        <end position="514"/>
    </location>
</feature>
<organism evidence="3 4">
    <name type="scientific">Nitrobacter winogradskyi</name>
    <name type="common">Nitrobacter agilis</name>
    <dbReference type="NCBI Taxonomy" id="913"/>
    <lineage>
        <taxon>Bacteria</taxon>
        <taxon>Pseudomonadati</taxon>
        <taxon>Pseudomonadota</taxon>
        <taxon>Alphaproteobacteria</taxon>
        <taxon>Hyphomicrobiales</taxon>
        <taxon>Nitrobacteraceae</taxon>
        <taxon>Nitrobacter</taxon>
    </lineage>
</organism>
<name>A0A4Y3WHU1_NITWI</name>
<reference evidence="3 4" key="1">
    <citation type="submission" date="2019-06" db="EMBL/GenBank/DDBJ databases">
        <title>Whole genome shotgun sequence of Nitrobacter winogradskyi NBRC 14297.</title>
        <authorList>
            <person name="Hosoyama A."/>
            <person name="Uohara A."/>
            <person name="Ohji S."/>
            <person name="Ichikawa N."/>
        </authorList>
    </citation>
    <scope>NUCLEOTIDE SEQUENCE [LARGE SCALE GENOMIC DNA]</scope>
    <source>
        <strain evidence="3 4">NBRC 14297</strain>
    </source>
</reference>
<dbReference type="InterPro" id="IPR044016">
    <property type="entry name" value="Big_13"/>
</dbReference>
<protein>
    <recommendedName>
        <fullName evidence="2">Bacterial Ig-like domain-containing protein</fullName>
    </recommendedName>
</protein>
<dbReference type="InterPro" id="IPR012332">
    <property type="entry name" value="Autotransporter_pectin_lyase_C"/>
</dbReference>
<dbReference type="Pfam" id="PF19077">
    <property type="entry name" value="Big_13"/>
    <property type="match status" value="4"/>
</dbReference>
<feature type="domain" description="Bacterial Ig-like" evidence="2">
    <location>
        <begin position="534"/>
        <end position="602"/>
    </location>
</feature>
<dbReference type="InterPro" id="IPR013783">
    <property type="entry name" value="Ig-like_fold"/>
</dbReference>
<sequence>MAAIPLSWNDSIFSGATNSRSVTLANGGVLSNTSITDTGHTASVVGRGSFTLDGVRISSAEGVRIGGGGDIVINNSYIETKGNAGDHADGIQAYSPGSTGNVTITNTTIVSHNSNATAGMFIADDYNGTFTFDNVVFQGGPFGLRINADDKDISVSLKDVYFVGPFMYDPLLFQEVNADIHITHWENVRYATIVNGELVPGALIPPPFPVVGGSSTPAIGAPTIDSFSDDSGVAGDGITNDNTITLKGKAAANSTVKVFDGTKQIGTVAATKDGTWSFNSAVLSDGAHKFTVTATSSGVTSQASAVQSLTIDTVAPAAPTITMSTSAATLASTQIAKLNGTAEANSTVKVFDGSTQIGTATANNSGAWTFTTKSLSNGGHNFTAKATDAAGNTGAASTALSVTITPPLTPSQPTAPSSPNAPTIASFSHDSGKVGDFITNDNTLTLKGAAAANSTVKFYDGAKYIGATTSDSKGVWSFTTATLVDGAHNLTAKVTDAQGKTGPASSTLSVTIDTQAPGAPTLGVFTDKGKAVSGTTTVDDFLLKGTAEANSTIKVFDAGKQIGTATTKADGTWSFDTGPLADGKHSFTSSAVDAAGNVSGLSVAKGITVLDAPGASTTYVNLTDANHTWSKSVVIKGTADAYSQIKIFDGEKAIGSVTSDSGGSWSYSTYSSPNAVNSFSAKQVDNSGKVVASSGSVITGTNGSDILKSTSGDDVFIGNGGTDTFVFAENFGNDTIKDFEANYSVGWRQDKIEFSKNVFTDFADMISHASQVGQDVVISTGNDSLTLKNATLSGFSHYDFHFA</sequence>
<accession>A0A4Y3WHU1</accession>
<dbReference type="Gene3D" id="2.60.40.10">
    <property type="entry name" value="Immunoglobulins"/>
    <property type="match status" value="5"/>
</dbReference>
<dbReference type="RefSeq" id="WP_181410488.1">
    <property type="nucleotide sequence ID" value="NZ_JALJZS010000005.1"/>
</dbReference>
<dbReference type="Proteomes" id="UP000318825">
    <property type="component" value="Unassembled WGS sequence"/>
</dbReference>
<gene>
    <name evidence="3" type="ORF">NWI01_27180</name>
</gene>
<feature type="region of interest" description="Disordered" evidence="1">
    <location>
        <begin position="405"/>
        <end position="426"/>
    </location>
</feature>
<dbReference type="AlphaFoldDB" id="A0A4Y3WHU1"/>